<name>A0A0W0R6T5_LEGBO</name>
<evidence type="ECO:0000313" key="1">
    <source>
        <dbReference type="EMBL" id="KTC66731.1"/>
    </source>
</evidence>
<dbReference type="EMBL" id="LNXU01000060">
    <property type="protein sequence ID" value="KTC66731.1"/>
    <property type="molecule type" value="Genomic_DNA"/>
</dbReference>
<dbReference type="STRING" id="447.Lboz_3626"/>
<keyword evidence="1" id="KW-0808">Transferase</keyword>
<dbReference type="Proteomes" id="UP000054695">
    <property type="component" value="Unassembled WGS sequence"/>
</dbReference>
<dbReference type="Gene3D" id="3.30.1490.100">
    <property type="entry name" value="DNA polymerase, Y-family, little finger domain"/>
    <property type="match status" value="1"/>
</dbReference>
<sequence length="101" mass="11413">MLCLSDWRIPLISAPNSVTKSTSSLSSICTLFVKLKFNDFQQTTVECVHDSLDLNSLCQLLHEGFLRKRMPVRLLGIGIKLKQEKIYEGIQLPLLGLNHES</sequence>
<dbReference type="InterPro" id="IPR036775">
    <property type="entry name" value="DNA_pol_Y-fam_lit_finger_sf"/>
</dbReference>
<reference evidence="1 2" key="1">
    <citation type="submission" date="2015-11" db="EMBL/GenBank/DDBJ databases">
        <title>Genomic analysis of 38 Legionella species identifies large and diverse effector repertoires.</title>
        <authorList>
            <person name="Burstein D."/>
            <person name="Amaro F."/>
            <person name="Zusman T."/>
            <person name="Lifshitz Z."/>
            <person name="Cohen O."/>
            <person name="Gilbert J.A."/>
            <person name="Pupko T."/>
            <person name="Shuman H.A."/>
            <person name="Segal G."/>
        </authorList>
    </citation>
    <scope>NUCLEOTIDE SEQUENCE [LARGE SCALE GENOMIC DNA]</scope>
    <source>
        <strain evidence="1 2">WIGA</strain>
    </source>
</reference>
<dbReference type="SUPFAM" id="SSF100879">
    <property type="entry name" value="Lesion bypass DNA polymerase (Y-family), little finger domain"/>
    <property type="match status" value="1"/>
</dbReference>
<comment type="caution">
    <text evidence="1">The sequence shown here is derived from an EMBL/GenBank/DDBJ whole genome shotgun (WGS) entry which is preliminary data.</text>
</comment>
<protein>
    <submittedName>
        <fullName evidence="1">Putative DNA damage inducible protein P</fullName>
        <ecNumber evidence="1">2.7.7.7</ecNumber>
    </submittedName>
</protein>
<dbReference type="GO" id="GO:0006281">
    <property type="term" value="P:DNA repair"/>
    <property type="evidence" value="ECO:0007669"/>
    <property type="project" value="InterPro"/>
</dbReference>
<dbReference type="AlphaFoldDB" id="A0A0W0R6T5"/>
<gene>
    <name evidence="1" type="primary">dinP_4</name>
    <name evidence="1" type="ORF">Lboz_3626</name>
</gene>
<dbReference type="GO" id="GO:0003684">
    <property type="term" value="F:damaged DNA binding"/>
    <property type="evidence" value="ECO:0007669"/>
    <property type="project" value="InterPro"/>
</dbReference>
<dbReference type="GO" id="GO:0003887">
    <property type="term" value="F:DNA-directed DNA polymerase activity"/>
    <property type="evidence" value="ECO:0007669"/>
    <property type="project" value="UniProtKB-EC"/>
</dbReference>
<evidence type="ECO:0000313" key="2">
    <source>
        <dbReference type="Proteomes" id="UP000054695"/>
    </source>
</evidence>
<accession>A0A0W0R6T5</accession>
<keyword evidence="2" id="KW-1185">Reference proteome</keyword>
<dbReference type="EC" id="2.7.7.7" evidence="1"/>
<organism evidence="1 2">
    <name type="scientific">Legionella bozemanae</name>
    <name type="common">Fluoribacter bozemanae</name>
    <dbReference type="NCBI Taxonomy" id="447"/>
    <lineage>
        <taxon>Bacteria</taxon>
        <taxon>Pseudomonadati</taxon>
        <taxon>Pseudomonadota</taxon>
        <taxon>Gammaproteobacteria</taxon>
        <taxon>Legionellales</taxon>
        <taxon>Legionellaceae</taxon>
        <taxon>Legionella</taxon>
    </lineage>
</organism>
<dbReference type="PATRIC" id="fig|447.4.peg.3891"/>
<proteinExistence type="predicted"/>
<keyword evidence="1" id="KW-0548">Nucleotidyltransferase</keyword>